<dbReference type="Pfam" id="PF19955">
    <property type="entry name" value="EAD1"/>
    <property type="match status" value="1"/>
</dbReference>
<sequence length="263" mass="27771">MTLGFSDAELAAIADAFPVGPATNLLLSRAGYPRGNIPSMIGVSAAMFWRMVSQELEAGALENGRERILAVAAETYPAHPVLGGRRIRSVLVVGAAPDGLQPLRLDRELAEAIRAVEGRGITVAYRPAADVTDLGVLGTDPPDLLHLACHGNGDSLLFEGPNGARRVAIGDLLAILQTYPRFRGVYLASCEGAGLADRFGAVADQVVAFEGELPDRCALAFTAQLYRALVSAPDLRGAADRAMAMMVAARQPCRALADRIIVR</sequence>
<evidence type="ECO:0000259" key="2">
    <source>
        <dbReference type="Pfam" id="PF19955"/>
    </source>
</evidence>
<evidence type="ECO:0000313" key="3">
    <source>
        <dbReference type="EMBL" id="MFF5290773.1"/>
    </source>
</evidence>
<dbReference type="EMBL" id="JBIAZU010000002">
    <property type="protein sequence ID" value="MFF5290773.1"/>
    <property type="molecule type" value="Genomic_DNA"/>
</dbReference>
<dbReference type="Proteomes" id="UP001602245">
    <property type="component" value="Unassembled WGS sequence"/>
</dbReference>
<feature type="domain" description="Effector-associated" evidence="2">
    <location>
        <begin position="4"/>
        <end position="83"/>
    </location>
</feature>
<protein>
    <submittedName>
        <fullName evidence="3">Effector-associated domain EAD1-containing protein</fullName>
    </submittedName>
</protein>
<name>A0ABW6WBS9_9ACTN</name>
<gene>
    <name evidence="3" type="ORF">ACFY35_15115</name>
</gene>
<dbReference type="Pfam" id="PF12770">
    <property type="entry name" value="CHAT"/>
    <property type="match status" value="1"/>
</dbReference>
<dbReference type="InterPro" id="IPR024983">
    <property type="entry name" value="CHAT_dom"/>
</dbReference>
<keyword evidence="4" id="KW-1185">Reference proteome</keyword>
<reference evidence="3 4" key="1">
    <citation type="submission" date="2024-10" db="EMBL/GenBank/DDBJ databases">
        <title>The Natural Products Discovery Center: Release of the First 8490 Sequenced Strains for Exploring Actinobacteria Biosynthetic Diversity.</title>
        <authorList>
            <person name="Kalkreuter E."/>
            <person name="Kautsar S.A."/>
            <person name="Yang D."/>
            <person name="Bader C.D."/>
            <person name="Teijaro C.N."/>
            <person name="Fluegel L."/>
            <person name="Davis C.M."/>
            <person name="Simpson J.R."/>
            <person name="Lauterbach L."/>
            <person name="Steele A.D."/>
            <person name="Gui C."/>
            <person name="Meng S."/>
            <person name="Li G."/>
            <person name="Viehrig K."/>
            <person name="Ye F."/>
            <person name="Su P."/>
            <person name="Kiefer A.F."/>
            <person name="Nichols A."/>
            <person name="Cepeda A.J."/>
            <person name="Yan W."/>
            <person name="Fan B."/>
            <person name="Jiang Y."/>
            <person name="Adhikari A."/>
            <person name="Zheng C.-J."/>
            <person name="Schuster L."/>
            <person name="Cowan T.M."/>
            <person name="Smanski M.J."/>
            <person name="Chevrette M.G."/>
            <person name="De Carvalho L.P.S."/>
            <person name="Shen B."/>
        </authorList>
    </citation>
    <scope>NUCLEOTIDE SEQUENCE [LARGE SCALE GENOMIC DNA]</scope>
    <source>
        <strain evidence="3 4">NPDC000087</strain>
    </source>
</reference>
<accession>A0ABW6WBS9</accession>
<evidence type="ECO:0000259" key="1">
    <source>
        <dbReference type="Pfam" id="PF12770"/>
    </source>
</evidence>
<proteinExistence type="predicted"/>
<dbReference type="RefSeq" id="WP_020510233.1">
    <property type="nucleotide sequence ID" value="NZ_JBIAZU010000002.1"/>
</dbReference>
<organism evidence="3 4">
    <name type="scientific">Paractinoplanes globisporus</name>
    <dbReference type="NCBI Taxonomy" id="113565"/>
    <lineage>
        <taxon>Bacteria</taxon>
        <taxon>Bacillati</taxon>
        <taxon>Actinomycetota</taxon>
        <taxon>Actinomycetes</taxon>
        <taxon>Micromonosporales</taxon>
        <taxon>Micromonosporaceae</taxon>
        <taxon>Paractinoplanes</taxon>
    </lineage>
</organism>
<dbReference type="InterPro" id="IPR045430">
    <property type="entry name" value="EAD1"/>
</dbReference>
<evidence type="ECO:0000313" key="4">
    <source>
        <dbReference type="Proteomes" id="UP001602245"/>
    </source>
</evidence>
<feature type="domain" description="CHAT" evidence="1">
    <location>
        <begin position="88"/>
        <end position="247"/>
    </location>
</feature>
<comment type="caution">
    <text evidence="3">The sequence shown here is derived from an EMBL/GenBank/DDBJ whole genome shotgun (WGS) entry which is preliminary data.</text>
</comment>